<feature type="non-terminal residue" evidence="4">
    <location>
        <position position="1"/>
    </location>
</feature>
<gene>
    <name evidence="4" type="ORF">METZ01_LOCUS116092</name>
</gene>
<dbReference type="InterPro" id="IPR050515">
    <property type="entry name" value="Beta-lactam/transpept"/>
</dbReference>
<dbReference type="PANTHER" id="PTHR30627">
    <property type="entry name" value="PEPTIDOGLYCAN D,D-TRANSPEPTIDASE"/>
    <property type="match status" value="1"/>
</dbReference>
<feature type="domain" description="PASTA" evidence="3">
    <location>
        <begin position="589"/>
        <end position="649"/>
    </location>
</feature>
<evidence type="ECO:0000313" key="4">
    <source>
        <dbReference type="EMBL" id="SVA63238.1"/>
    </source>
</evidence>
<sequence>VLLAGWLLSGGLIVARATQVQVAQRATWRLQAQQQHRTSEELPAPRGTVVDRGGFELASSREVFRVSVAPREIGDREEVTRLLIGTLGLDEIVVREATNPSKAWRVLPGTHPPSVRDALINVRGIYPESEYSRFYPHGELGAGLLGVVRDGKAHGGIEQWFNGSLRGTVGRAVLQRDAAGREIPGEKFLSIEPRKGGRVILTLDVDLQEIGSEALARSVRETEARGGDLVITDPRTGDILAMVSIHDGSMNALSAINTPYEPGSTLKPLTVAGLLQHGLATLSDSVDTGSGSWTVNSRTISDVYPEGGVMTVSHALEISSNVGVAKAAQVMEPAIQYQNLRDFGLGVQTGVELPGEGSGTLRRPEDWSKQSAVSLAIGYEVSVTPIQMAMAYGVFANGGQLMAPRLVKEIQDSEGQILHRFQSRRVRQVVSPRVTRQISDVLVNAVEDGTGTRARLSTFAVAGKSGTSRAWSNGGYQDGEYFSSFVGFFPAVDPQLLVLVKLDRPKGAYYGGATAAPVTRATMEAILASQRTVLDRRALARVARSQELDEPVTSRPQGEALSPSFAALDGGGMTPNNSPVRVPWSPEEDIVEVTVPDVRGLSARAAVRRMHELGFRVRSDGSGLVTDLVPDAGSTVILGDTVYLISMSPERDE</sequence>
<comment type="subcellular location">
    <subcellularLocation>
        <location evidence="1">Membrane</location>
    </subcellularLocation>
</comment>
<dbReference type="Gene3D" id="3.30.10.20">
    <property type="match status" value="1"/>
</dbReference>
<dbReference type="PROSITE" id="PS51178">
    <property type="entry name" value="PASTA"/>
    <property type="match status" value="1"/>
</dbReference>
<dbReference type="Pfam" id="PF03793">
    <property type="entry name" value="PASTA"/>
    <property type="match status" value="1"/>
</dbReference>
<dbReference type="InterPro" id="IPR005311">
    <property type="entry name" value="PBP_dimer"/>
</dbReference>
<name>A0A381XEV0_9ZZZZ</name>
<dbReference type="GO" id="GO:0071555">
    <property type="term" value="P:cell wall organization"/>
    <property type="evidence" value="ECO:0007669"/>
    <property type="project" value="TreeGrafter"/>
</dbReference>
<reference evidence="4" key="1">
    <citation type="submission" date="2018-05" db="EMBL/GenBank/DDBJ databases">
        <authorList>
            <person name="Lanie J.A."/>
            <person name="Ng W.-L."/>
            <person name="Kazmierczak K.M."/>
            <person name="Andrzejewski T.M."/>
            <person name="Davidsen T.M."/>
            <person name="Wayne K.J."/>
            <person name="Tettelin H."/>
            <person name="Glass J.I."/>
            <person name="Rusch D."/>
            <person name="Podicherti R."/>
            <person name="Tsui H.-C.T."/>
            <person name="Winkler M.E."/>
        </authorList>
    </citation>
    <scope>NUCLEOTIDE SEQUENCE</scope>
</reference>
<dbReference type="Gene3D" id="3.30.450.330">
    <property type="match status" value="1"/>
</dbReference>
<dbReference type="Pfam" id="PF03717">
    <property type="entry name" value="PBP_dimer"/>
    <property type="match status" value="1"/>
</dbReference>
<dbReference type="PANTHER" id="PTHR30627:SF1">
    <property type="entry name" value="PEPTIDOGLYCAN D,D-TRANSPEPTIDASE FTSI"/>
    <property type="match status" value="1"/>
</dbReference>
<dbReference type="Gene3D" id="3.40.710.10">
    <property type="entry name" value="DD-peptidase/beta-lactamase superfamily"/>
    <property type="match status" value="1"/>
</dbReference>
<dbReference type="AlphaFoldDB" id="A0A381XEV0"/>
<dbReference type="InterPro" id="IPR036138">
    <property type="entry name" value="PBP_dimer_sf"/>
</dbReference>
<proteinExistence type="predicted"/>
<dbReference type="InterPro" id="IPR001460">
    <property type="entry name" value="PCN-bd_Tpept"/>
</dbReference>
<dbReference type="SUPFAM" id="SSF56519">
    <property type="entry name" value="Penicillin binding protein dimerisation domain"/>
    <property type="match status" value="1"/>
</dbReference>
<evidence type="ECO:0000256" key="2">
    <source>
        <dbReference type="ARBA" id="ARBA00023136"/>
    </source>
</evidence>
<dbReference type="InterPro" id="IPR012338">
    <property type="entry name" value="Beta-lactam/transpept-like"/>
</dbReference>
<evidence type="ECO:0000256" key="1">
    <source>
        <dbReference type="ARBA" id="ARBA00004370"/>
    </source>
</evidence>
<evidence type="ECO:0000259" key="3">
    <source>
        <dbReference type="PROSITE" id="PS51178"/>
    </source>
</evidence>
<protein>
    <recommendedName>
        <fullName evidence="3">PASTA domain-containing protein</fullName>
    </recommendedName>
</protein>
<dbReference type="Gene3D" id="3.90.1310.10">
    <property type="entry name" value="Penicillin-binding protein 2a (Domain 2)"/>
    <property type="match status" value="1"/>
</dbReference>
<dbReference type="GO" id="GO:0008658">
    <property type="term" value="F:penicillin binding"/>
    <property type="evidence" value="ECO:0007669"/>
    <property type="project" value="InterPro"/>
</dbReference>
<dbReference type="Pfam" id="PF00905">
    <property type="entry name" value="Transpeptidase"/>
    <property type="match status" value="1"/>
</dbReference>
<dbReference type="EMBL" id="UINC01014917">
    <property type="protein sequence ID" value="SVA63238.1"/>
    <property type="molecule type" value="Genomic_DNA"/>
</dbReference>
<dbReference type="SUPFAM" id="SSF54184">
    <property type="entry name" value="Penicillin-binding protein 2x (pbp-2x), c-terminal domain"/>
    <property type="match status" value="1"/>
</dbReference>
<dbReference type="SUPFAM" id="SSF56601">
    <property type="entry name" value="beta-lactamase/transpeptidase-like"/>
    <property type="match status" value="1"/>
</dbReference>
<accession>A0A381XEV0</accession>
<dbReference type="InterPro" id="IPR005543">
    <property type="entry name" value="PASTA_dom"/>
</dbReference>
<organism evidence="4">
    <name type="scientific">marine metagenome</name>
    <dbReference type="NCBI Taxonomy" id="408172"/>
    <lineage>
        <taxon>unclassified sequences</taxon>
        <taxon>metagenomes</taxon>
        <taxon>ecological metagenomes</taxon>
    </lineage>
</organism>
<keyword evidence="2" id="KW-0472">Membrane</keyword>
<dbReference type="GO" id="GO:0005886">
    <property type="term" value="C:plasma membrane"/>
    <property type="evidence" value="ECO:0007669"/>
    <property type="project" value="TreeGrafter"/>
</dbReference>